<protein>
    <submittedName>
        <fullName evidence="1">Uncharacterized protein</fullName>
    </submittedName>
</protein>
<gene>
    <name evidence="1" type="ORF">BpHYR1_004698</name>
</gene>
<keyword evidence="2" id="KW-1185">Reference proteome</keyword>
<accession>A0A3M7SKS9</accession>
<organism evidence="1 2">
    <name type="scientific">Brachionus plicatilis</name>
    <name type="common">Marine rotifer</name>
    <name type="synonym">Brachionus muelleri</name>
    <dbReference type="NCBI Taxonomy" id="10195"/>
    <lineage>
        <taxon>Eukaryota</taxon>
        <taxon>Metazoa</taxon>
        <taxon>Spiralia</taxon>
        <taxon>Gnathifera</taxon>
        <taxon>Rotifera</taxon>
        <taxon>Eurotatoria</taxon>
        <taxon>Monogononta</taxon>
        <taxon>Pseudotrocha</taxon>
        <taxon>Ploima</taxon>
        <taxon>Brachionidae</taxon>
        <taxon>Brachionus</taxon>
    </lineage>
</organism>
<comment type="caution">
    <text evidence="1">The sequence shown here is derived from an EMBL/GenBank/DDBJ whole genome shotgun (WGS) entry which is preliminary data.</text>
</comment>
<evidence type="ECO:0000313" key="2">
    <source>
        <dbReference type="Proteomes" id="UP000276133"/>
    </source>
</evidence>
<dbReference type="AlphaFoldDB" id="A0A3M7SKS9"/>
<name>A0A3M7SKS9_BRAPC</name>
<dbReference type="EMBL" id="REGN01001237">
    <property type="protein sequence ID" value="RNA36108.1"/>
    <property type="molecule type" value="Genomic_DNA"/>
</dbReference>
<dbReference type="Proteomes" id="UP000276133">
    <property type="component" value="Unassembled WGS sequence"/>
</dbReference>
<evidence type="ECO:0000313" key="1">
    <source>
        <dbReference type="EMBL" id="RNA36108.1"/>
    </source>
</evidence>
<proteinExistence type="predicted"/>
<sequence>MISTRTEKLLRNYLKSRLHHNQLIEELNEFESNSQIETKFKSLYYNFSQVRNGLKRRHRAKKIFFDCKSQKWLSSFWRWYIILYRSKLCNDDEEAQQKLRNHRIEIFYMLFRFLIKKNLNLYLSGLKSKSDFDFEFLFFEFRLYSSRIIIFLRRFKFKVPILNVIKTNNILRTAPFLCHRVATFYLETLNKLIY</sequence>
<reference evidence="1 2" key="1">
    <citation type="journal article" date="2018" name="Sci. Rep.">
        <title>Genomic signatures of local adaptation to the degree of environmental predictability in rotifers.</title>
        <authorList>
            <person name="Franch-Gras L."/>
            <person name="Hahn C."/>
            <person name="Garcia-Roger E.M."/>
            <person name="Carmona M.J."/>
            <person name="Serra M."/>
            <person name="Gomez A."/>
        </authorList>
    </citation>
    <scope>NUCLEOTIDE SEQUENCE [LARGE SCALE GENOMIC DNA]</scope>
    <source>
        <strain evidence="1">HYR1</strain>
    </source>
</reference>